<evidence type="ECO:0000313" key="3">
    <source>
        <dbReference type="Proteomes" id="UP001589568"/>
    </source>
</evidence>
<name>A0ABV5P3W5_9ACTN</name>
<proteinExistence type="predicted"/>
<dbReference type="Proteomes" id="UP001589568">
    <property type="component" value="Unassembled WGS sequence"/>
</dbReference>
<protein>
    <submittedName>
        <fullName evidence="2">Uncharacterized protein</fullName>
    </submittedName>
</protein>
<comment type="caution">
    <text evidence="2">The sequence shown here is derived from an EMBL/GenBank/DDBJ whole genome shotgun (WGS) entry which is preliminary data.</text>
</comment>
<dbReference type="RefSeq" id="WP_345406115.1">
    <property type="nucleotide sequence ID" value="NZ_BAAAXS010000001.1"/>
</dbReference>
<keyword evidence="3" id="KW-1185">Reference proteome</keyword>
<dbReference type="EMBL" id="JBHMCF010000061">
    <property type="protein sequence ID" value="MFB9477263.1"/>
    <property type="molecule type" value="Genomic_DNA"/>
</dbReference>
<accession>A0ABV5P3W5</accession>
<feature type="region of interest" description="Disordered" evidence="1">
    <location>
        <begin position="53"/>
        <end position="84"/>
    </location>
</feature>
<evidence type="ECO:0000313" key="2">
    <source>
        <dbReference type="EMBL" id="MFB9477263.1"/>
    </source>
</evidence>
<sequence length="84" mass="8906">MPVAKAGTSSDVLSRLLDAHAAEPGAAEAEVVLCGIGEQPRHLRDDPADVALMHRPYASPHASRRPDRPPTGVRESEGAADYTH</sequence>
<organism evidence="2 3">
    <name type="scientific">Nonomuraea salmonea</name>
    <dbReference type="NCBI Taxonomy" id="46181"/>
    <lineage>
        <taxon>Bacteria</taxon>
        <taxon>Bacillati</taxon>
        <taxon>Actinomycetota</taxon>
        <taxon>Actinomycetes</taxon>
        <taxon>Streptosporangiales</taxon>
        <taxon>Streptosporangiaceae</taxon>
        <taxon>Nonomuraea</taxon>
    </lineage>
</organism>
<reference evidence="2 3" key="1">
    <citation type="submission" date="2024-09" db="EMBL/GenBank/DDBJ databases">
        <authorList>
            <person name="Sun Q."/>
            <person name="Mori K."/>
        </authorList>
    </citation>
    <scope>NUCLEOTIDE SEQUENCE [LARGE SCALE GENOMIC DNA]</scope>
    <source>
        <strain evidence="2 3">JCM 3324</strain>
    </source>
</reference>
<evidence type="ECO:0000256" key="1">
    <source>
        <dbReference type="SAM" id="MobiDB-lite"/>
    </source>
</evidence>
<gene>
    <name evidence="2" type="ORF">ACFFR3_47880</name>
</gene>